<dbReference type="EMBL" id="JBDGHN010000002">
    <property type="protein sequence ID" value="MEN2750066.1"/>
    <property type="molecule type" value="Genomic_DNA"/>
</dbReference>
<keyword evidence="1" id="KW-0812">Transmembrane</keyword>
<feature type="transmembrane region" description="Helical" evidence="1">
    <location>
        <begin position="142"/>
        <end position="161"/>
    </location>
</feature>
<protein>
    <submittedName>
        <fullName evidence="2">Uncharacterized protein</fullName>
    </submittedName>
</protein>
<feature type="transmembrane region" description="Helical" evidence="1">
    <location>
        <begin position="62"/>
        <end position="81"/>
    </location>
</feature>
<name>A0ABU9X3T6_9GAMM</name>
<dbReference type="RefSeq" id="WP_299217854.1">
    <property type="nucleotide sequence ID" value="NZ_JBDGHN010000002.1"/>
</dbReference>
<dbReference type="Proteomes" id="UP001461960">
    <property type="component" value="Unassembled WGS sequence"/>
</dbReference>
<evidence type="ECO:0000256" key="1">
    <source>
        <dbReference type="SAM" id="Phobius"/>
    </source>
</evidence>
<accession>A0ABU9X3T6</accession>
<proteinExistence type="predicted"/>
<comment type="caution">
    <text evidence="2">The sequence shown here is derived from an EMBL/GenBank/DDBJ whole genome shotgun (WGS) entry which is preliminary data.</text>
</comment>
<keyword evidence="3" id="KW-1185">Reference proteome</keyword>
<feature type="transmembrane region" description="Helical" evidence="1">
    <location>
        <begin position="7"/>
        <end position="25"/>
    </location>
</feature>
<keyword evidence="1" id="KW-0472">Membrane</keyword>
<keyword evidence="1" id="KW-1133">Transmembrane helix</keyword>
<organism evidence="2 3">
    <name type="scientific">Psychrobacter saeujeotis</name>
    <dbReference type="NCBI Taxonomy" id="3143436"/>
    <lineage>
        <taxon>Bacteria</taxon>
        <taxon>Pseudomonadati</taxon>
        <taxon>Pseudomonadota</taxon>
        <taxon>Gammaproteobacteria</taxon>
        <taxon>Moraxellales</taxon>
        <taxon>Moraxellaceae</taxon>
        <taxon>Psychrobacter</taxon>
    </lineage>
</organism>
<feature type="transmembrane region" description="Helical" evidence="1">
    <location>
        <begin position="93"/>
        <end position="122"/>
    </location>
</feature>
<gene>
    <name evidence="2" type="ORF">AAIR29_00325</name>
</gene>
<evidence type="ECO:0000313" key="2">
    <source>
        <dbReference type="EMBL" id="MEN2750066.1"/>
    </source>
</evidence>
<reference evidence="2 3" key="1">
    <citation type="submission" date="2024-05" db="EMBL/GenBank/DDBJ databases">
        <authorList>
            <person name="Kim H.-Y."/>
            <person name="Kim E."/>
            <person name="Cai Y."/>
            <person name="Yang S.-M."/>
            <person name="Lee W."/>
        </authorList>
    </citation>
    <scope>NUCLEOTIDE SEQUENCE [LARGE SCALE GENOMIC DNA]</scope>
    <source>
        <strain evidence="2 3">FBL11</strain>
    </source>
</reference>
<evidence type="ECO:0000313" key="3">
    <source>
        <dbReference type="Proteomes" id="UP001461960"/>
    </source>
</evidence>
<sequence length="162" mass="17988">MMINIHVVFWVALTFFTFLVTMSHIKGHKSIVDRDSMPRALSSDKLNIETSFYKADATLHDIIFFHASASGAAIVLLVLIIKGEILFPGTVVLFGALSSIAIFTISIVLLLFAFYFYSISILKLGDTLARMQFNGKGIETKYAILAVFGYFLIFPIIALILV</sequence>